<evidence type="ECO:0000313" key="2">
    <source>
        <dbReference type="Proteomes" id="UP000683925"/>
    </source>
</evidence>
<organism evidence="1 2">
    <name type="scientific">Paramecium octaurelia</name>
    <dbReference type="NCBI Taxonomy" id="43137"/>
    <lineage>
        <taxon>Eukaryota</taxon>
        <taxon>Sar</taxon>
        <taxon>Alveolata</taxon>
        <taxon>Ciliophora</taxon>
        <taxon>Intramacronucleata</taxon>
        <taxon>Oligohymenophorea</taxon>
        <taxon>Peniculida</taxon>
        <taxon>Parameciidae</taxon>
        <taxon>Paramecium</taxon>
    </lineage>
</organism>
<gene>
    <name evidence="1" type="ORF">POCTA_138.1.T2630001</name>
</gene>
<name>A0A8S1YQK5_PAROT</name>
<proteinExistence type="predicted"/>
<dbReference type="EMBL" id="CAJJDP010000267">
    <property type="protein sequence ID" value="CAD8215467.1"/>
    <property type="molecule type" value="Genomic_DNA"/>
</dbReference>
<reference evidence="1" key="1">
    <citation type="submission" date="2021-01" db="EMBL/GenBank/DDBJ databases">
        <authorList>
            <consortium name="Genoscope - CEA"/>
            <person name="William W."/>
        </authorList>
    </citation>
    <scope>NUCLEOTIDE SEQUENCE</scope>
</reference>
<dbReference type="AlphaFoldDB" id="A0A8S1YQK5"/>
<sequence>MQIVKSSQHLLQLKKISNKKSVHSVNVTCFATSSEVLVYKNPIHTKIYLQINYFFQDEYIDSNHELAEYYSSIDDCYILFWRLFAVAHLQQLLYCSCLAGLRNRNRKQFTSQILYSVRSIYTTLKQETKSNL</sequence>
<comment type="caution">
    <text evidence="1">The sequence shown here is derived from an EMBL/GenBank/DDBJ whole genome shotgun (WGS) entry which is preliminary data.</text>
</comment>
<dbReference type="Proteomes" id="UP000683925">
    <property type="component" value="Unassembled WGS sequence"/>
</dbReference>
<evidence type="ECO:0000313" key="1">
    <source>
        <dbReference type="EMBL" id="CAD8215467.1"/>
    </source>
</evidence>
<accession>A0A8S1YQK5</accession>
<protein>
    <submittedName>
        <fullName evidence="1">Uncharacterized protein</fullName>
    </submittedName>
</protein>
<keyword evidence="2" id="KW-1185">Reference proteome</keyword>